<evidence type="ECO:0000313" key="2">
    <source>
        <dbReference type="EMBL" id="MCF2302361.1"/>
    </source>
</evidence>
<sequence length="246" mass="28312">MSNSLFFKRLFKYSKQVTPYLDGQIKTLASNSVKQSIIQIEYNSSEVIRNLYDNLKHSNPEAGAAYWLTRTWDLLCWQPIYTAFISIYACRGLPQLSSIAQHVQEGYIAGYQLQSQSYIKGTDEELILEAGKELNKLFNYFRNEINSWTRIRPGFTAHLFADAIFGCLVKLSQFYPSLSEQYLLNQAQLWLKACNLPEKLLKSLNYNKQSKELVLVRTSCCLVYKCQGQNLCSDCPRAWKSANHSP</sequence>
<comment type="caution">
    <text evidence="2">The sequence shown here is derived from an EMBL/GenBank/DDBJ whole genome shotgun (WGS) entry which is preliminary data.</text>
</comment>
<gene>
    <name evidence="2" type="ORF">GLP33_11520</name>
</gene>
<dbReference type="EMBL" id="WMCP01000012">
    <property type="protein sequence ID" value="MCF2302361.1"/>
    <property type="molecule type" value="Genomic_DNA"/>
</dbReference>
<reference evidence="2" key="1">
    <citation type="submission" date="2019-11" db="EMBL/GenBank/DDBJ databases">
        <title>Comparative genomics of photobacteria reveal adaptation to distinct habitats.</title>
        <authorList>
            <person name="Fuertes-Perez S."/>
            <person name="Hilgarth M."/>
            <person name="Vogel R.F."/>
        </authorList>
    </citation>
    <scope>NUCLEOTIDE SEQUENCE</scope>
    <source>
        <strain evidence="2">TMW2.2145</strain>
    </source>
</reference>
<dbReference type="RefSeq" id="WP_065191869.1">
    <property type="nucleotide sequence ID" value="NZ_CBCPKF010000013.1"/>
</dbReference>
<dbReference type="NCBIfam" id="TIGR03950">
    <property type="entry name" value="sidero_Fe_reduc"/>
    <property type="match status" value="1"/>
</dbReference>
<accession>A0AAW4ZWA0</accession>
<dbReference type="AlphaFoldDB" id="A0AAW4ZWA0"/>
<feature type="domain" description="Ferric siderophore reductase C-terminal" evidence="1">
    <location>
        <begin position="217"/>
        <end position="237"/>
    </location>
</feature>
<protein>
    <submittedName>
        <fullName evidence="2">Siderophore ferric iron reductase</fullName>
    </submittedName>
</protein>
<proteinExistence type="predicted"/>
<dbReference type="GO" id="GO:0051537">
    <property type="term" value="F:2 iron, 2 sulfur cluster binding"/>
    <property type="evidence" value="ECO:0007669"/>
    <property type="project" value="InterPro"/>
</dbReference>
<organism evidence="2 3">
    <name type="scientific">Photobacterium phosphoreum</name>
    <dbReference type="NCBI Taxonomy" id="659"/>
    <lineage>
        <taxon>Bacteria</taxon>
        <taxon>Pseudomonadati</taxon>
        <taxon>Pseudomonadota</taxon>
        <taxon>Gammaproteobacteria</taxon>
        <taxon>Vibrionales</taxon>
        <taxon>Vibrionaceae</taxon>
        <taxon>Photobacterium</taxon>
    </lineage>
</organism>
<dbReference type="Pfam" id="PF11575">
    <property type="entry name" value="FhuF_C"/>
    <property type="match status" value="1"/>
</dbReference>
<dbReference type="InterPro" id="IPR023998">
    <property type="entry name" value="FCR-like"/>
</dbReference>
<name>A0AAW4ZWA0_PHOPO</name>
<dbReference type="Proteomes" id="UP000813876">
    <property type="component" value="Unassembled WGS sequence"/>
</dbReference>
<evidence type="ECO:0000313" key="3">
    <source>
        <dbReference type="Proteomes" id="UP000813876"/>
    </source>
</evidence>
<dbReference type="InterPro" id="IPR024726">
    <property type="entry name" value="FhuF_C"/>
</dbReference>
<evidence type="ECO:0000259" key="1">
    <source>
        <dbReference type="Pfam" id="PF11575"/>
    </source>
</evidence>